<name>A0A6A6GEC4_9PEZI</name>
<organism evidence="2 3">
    <name type="scientific">Elsinoe ampelina</name>
    <dbReference type="NCBI Taxonomy" id="302913"/>
    <lineage>
        <taxon>Eukaryota</taxon>
        <taxon>Fungi</taxon>
        <taxon>Dikarya</taxon>
        <taxon>Ascomycota</taxon>
        <taxon>Pezizomycotina</taxon>
        <taxon>Dothideomycetes</taxon>
        <taxon>Dothideomycetidae</taxon>
        <taxon>Myriangiales</taxon>
        <taxon>Elsinoaceae</taxon>
        <taxon>Elsinoe</taxon>
    </lineage>
</organism>
<sequence length="143" mass="15628">MPRFMAPPPSGEFSVALIKPFSGKPTHTVQITGEPNRPATVLVTNDTGSGKTEKTGQMSAEDVNELISLTDQLRGFPSHPTEDIFGHNVRLEFHTMEINWSNNEDDPAGDLNSVEKETKQTFKDVADSVDAAGRTFAKQDKAI</sequence>
<dbReference type="OrthoDB" id="5366606at2759"/>
<dbReference type="AlphaFoldDB" id="A0A6A6GEC4"/>
<proteinExistence type="predicted"/>
<reference evidence="3" key="1">
    <citation type="journal article" date="2020" name="Stud. Mycol.">
        <title>101 Dothideomycetes genomes: A test case for predicting lifestyles and emergence of pathogens.</title>
        <authorList>
            <person name="Haridas S."/>
            <person name="Albert R."/>
            <person name="Binder M."/>
            <person name="Bloem J."/>
            <person name="LaButti K."/>
            <person name="Salamov A."/>
            <person name="Andreopoulos B."/>
            <person name="Baker S."/>
            <person name="Barry K."/>
            <person name="Bills G."/>
            <person name="Bluhm B."/>
            <person name="Cannon C."/>
            <person name="Castanera R."/>
            <person name="Culley D."/>
            <person name="Daum C."/>
            <person name="Ezra D."/>
            <person name="Gonzalez J."/>
            <person name="Henrissat B."/>
            <person name="Kuo A."/>
            <person name="Liang C."/>
            <person name="Lipzen A."/>
            <person name="Lutzoni F."/>
            <person name="Magnuson J."/>
            <person name="Mondo S."/>
            <person name="Nolan M."/>
            <person name="Ohm R."/>
            <person name="Pangilinan J."/>
            <person name="Park H.-J."/>
            <person name="Ramirez L."/>
            <person name="Alfaro M."/>
            <person name="Sun H."/>
            <person name="Tritt A."/>
            <person name="Yoshinaga Y."/>
            <person name="Zwiers L.-H."/>
            <person name="Turgeon B."/>
            <person name="Goodwin S."/>
            <person name="Spatafora J."/>
            <person name="Crous P."/>
            <person name="Grigoriev I."/>
        </authorList>
    </citation>
    <scope>NUCLEOTIDE SEQUENCE [LARGE SCALE GENOMIC DNA]</scope>
    <source>
        <strain evidence="3">CECT 20119</strain>
    </source>
</reference>
<evidence type="ECO:0000313" key="3">
    <source>
        <dbReference type="Proteomes" id="UP000799538"/>
    </source>
</evidence>
<feature type="region of interest" description="Disordered" evidence="1">
    <location>
        <begin position="33"/>
        <end position="59"/>
    </location>
</feature>
<evidence type="ECO:0000256" key="1">
    <source>
        <dbReference type="SAM" id="MobiDB-lite"/>
    </source>
</evidence>
<feature type="compositionally biased region" description="Polar residues" evidence="1">
    <location>
        <begin position="42"/>
        <end position="58"/>
    </location>
</feature>
<protein>
    <submittedName>
        <fullName evidence="2">Uncharacterized protein</fullName>
    </submittedName>
</protein>
<dbReference type="Proteomes" id="UP000799538">
    <property type="component" value="Unassembled WGS sequence"/>
</dbReference>
<keyword evidence="3" id="KW-1185">Reference proteome</keyword>
<gene>
    <name evidence="2" type="ORF">BDZ85DRAFT_262139</name>
</gene>
<accession>A0A6A6GEC4</accession>
<dbReference type="EMBL" id="ML992506">
    <property type="protein sequence ID" value="KAF2223760.1"/>
    <property type="molecule type" value="Genomic_DNA"/>
</dbReference>
<evidence type="ECO:0000313" key="2">
    <source>
        <dbReference type="EMBL" id="KAF2223760.1"/>
    </source>
</evidence>